<dbReference type="RefSeq" id="WP_158206315.1">
    <property type="nucleotide sequence ID" value="NZ_WSZK01000038.1"/>
</dbReference>
<keyword evidence="1" id="KW-0812">Transmembrane</keyword>
<evidence type="ECO:0000256" key="1">
    <source>
        <dbReference type="SAM" id="Phobius"/>
    </source>
</evidence>
<evidence type="ECO:0000313" key="2">
    <source>
        <dbReference type="EMBL" id="MWG36663.1"/>
    </source>
</evidence>
<proteinExistence type="predicted"/>
<dbReference type="AlphaFoldDB" id="A0A6B0GVP9"/>
<protein>
    <submittedName>
        <fullName evidence="2">Uncharacterized protein</fullName>
    </submittedName>
</protein>
<reference evidence="2 3" key="1">
    <citation type="submission" date="2019-12" db="EMBL/GenBank/DDBJ databases">
        <title>Halocatena pleomorpha gen. nov. sp. nov., an extremely halophilic archaeon of family Halobacteriaceae isolated from saltpan soil.</title>
        <authorList>
            <person name="Pal Y."/>
            <person name="Verma A."/>
            <person name="Krishnamurthi S."/>
            <person name="Kumar P."/>
        </authorList>
    </citation>
    <scope>NUCLEOTIDE SEQUENCE [LARGE SCALE GENOMIC DNA]</scope>
    <source>
        <strain evidence="2 3">JCM 16495</strain>
    </source>
</reference>
<sequence>MRRRLGRWGKNNPRIGASVGLLLGVALLVAETPVVLWWFPLGFGLSVTAGLVARRALGWGGSGDDPLTGRGGGITIVLFTLAMVVEMLLLDVPLDPLATVESGTDTMPVGFLWLCLLVMFVVGLLRFVDTEVPFLTTNPLRDDSR</sequence>
<name>A0A6B0GVP9_9EURY</name>
<dbReference type="EMBL" id="WSZK01000038">
    <property type="protein sequence ID" value="MWG36663.1"/>
    <property type="molecule type" value="Genomic_DNA"/>
</dbReference>
<keyword evidence="1" id="KW-0472">Membrane</keyword>
<keyword evidence="1" id="KW-1133">Transmembrane helix</keyword>
<evidence type="ECO:0000313" key="3">
    <source>
        <dbReference type="Proteomes" id="UP000451471"/>
    </source>
</evidence>
<feature type="transmembrane region" description="Helical" evidence="1">
    <location>
        <begin position="110"/>
        <end position="128"/>
    </location>
</feature>
<organism evidence="2 3">
    <name type="scientific">Halomarina oriensis</name>
    <dbReference type="NCBI Taxonomy" id="671145"/>
    <lineage>
        <taxon>Archaea</taxon>
        <taxon>Methanobacteriati</taxon>
        <taxon>Methanobacteriota</taxon>
        <taxon>Stenosarchaea group</taxon>
        <taxon>Halobacteria</taxon>
        <taxon>Halobacteriales</taxon>
        <taxon>Natronomonadaceae</taxon>
        <taxon>Halomarina</taxon>
    </lineage>
</organism>
<accession>A0A6B0GVP9</accession>
<comment type="caution">
    <text evidence="2">The sequence shown here is derived from an EMBL/GenBank/DDBJ whole genome shotgun (WGS) entry which is preliminary data.</text>
</comment>
<feature type="transmembrane region" description="Helical" evidence="1">
    <location>
        <begin position="12"/>
        <end position="30"/>
    </location>
</feature>
<feature type="transmembrane region" description="Helical" evidence="1">
    <location>
        <begin position="69"/>
        <end position="90"/>
    </location>
</feature>
<feature type="transmembrane region" description="Helical" evidence="1">
    <location>
        <begin position="36"/>
        <end position="57"/>
    </location>
</feature>
<keyword evidence="3" id="KW-1185">Reference proteome</keyword>
<gene>
    <name evidence="2" type="ORF">GQS65_19600</name>
</gene>
<dbReference type="Proteomes" id="UP000451471">
    <property type="component" value="Unassembled WGS sequence"/>
</dbReference>